<protein>
    <submittedName>
        <fullName evidence="1">Uncharacterized protein</fullName>
    </submittedName>
</protein>
<sequence length="120" mass="14272">MICGMLNEIRLWCCFGRCSARNGLRAFLAASSFRARRNRRNGDNRLLRPWRRQVLKYNWWKKKLRGVQMLQINHKTCVRCWRLNPQKALIHLFLVHVFQTTPYDPFCLHLQAGAILPSGY</sequence>
<evidence type="ECO:0000313" key="3">
    <source>
        <dbReference type="Proteomes" id="UP001152797"/>
    </source>
</evidence>
<accession>A0A9P1BKW4</accession>
<evidence type="ECO:0000313" key="2">
    <source>
        <dbReference type="EMBL" id="CAL4761615.1"/>
    </source>
</evidence>
<dbReference type="AlphaFoldDB" id="A0A9P1BKW4"/>
<dbReference type="Proteomes" id="UP001152797">
    <property type="component" value="Unassembled WGS sequence"/>
</dbReference>
<comment type="caution">
    <text evidence="1">The sequence shown here is derived from an EMBL/GenBank/DDBJ whole genome shotgun (WGS) entry which is preliminary data.</text>
</comment>
<proteinExistence type="predicted"/>
<keyword evidence="3" id="KW-1185">Reference proteome</keyword>
<dbReference type="EMBL" id="CAMXCT030000126">
    <property type="protein sequence ID" value="CAL4761615.1"/>
    <property type="molecule type" value="Genomic_DNA"/>
</dbReference>
<dbReference type="EMBL" id="CAMXCT010000126">
    <property type="protein sequence ID" value="CAI3974303.1"/>
    <property type="molecule type" value="Genomic_DNA"/>
</dbReference>
<name>A0A9P1BKW4_9DINO</name>
<reference evidence="2 3" key="2">
    <citation type="submission" date="2024-05" db="EMBL/GenBank/DDBJ databases">
        <authorList>
            <person name="Chen Y."/>
            <person name="Shah S."/>
            <person name="Dougan E. K."/>
            <person name="Thang M."/>
            <person name="Chan C."/>
        </authorList>
    </citation>
    <scope>NUCLEOTIDE SEQUENCE [LARGE SCALE GENOMIC DNA]</scope>
</reference>
<reference evidence="1" key="1">
    <citation type="submission" date="2022-10" db="EMBL/GenBank/DDBJ databases">
        <authorList>
            <person name="Chen Y."/>
            <person name="Dougan E. K."/>
            <person name="Chan C."/>
            <person name="Rhodes N."/>
            <person name="Thang M."/>
        </authorList>
    </citation>
    <scope>NUCLEOTIDE SEQUENCE</scope>
</reference>
<dbReference type="EMBL" id="CAMXCT020000126">
    <property type="protein sequence ID" value="CAL1127678.1"/>
    <property type="molecule type" value="Genomic_DNA"/>
</dbReference>
<evidence type="ECO:0000313" key="1">
    <source>
        <dbReference type="EMBL" id="CAI3974303.1"/>
    </source>
</evidence>
<gene>
    <name evidence="1" type="ORF">C1SCF055_LOCUS2719</name>
</gene>
<organism evidence="1">
    <name type="scientific">Cladocopium goreaui</name>
    <dbReference type="NCBI Taxonomy" id="2562237"/>
    <lineage>
        <taxon>Eukaryota</taxon>
        <taxon>Sar</taxon>
        <taxon>Alveolata</taxon>
        <taxon>Dinophyceae</taxon>
        <taxon>Suessiales</taxon>
        <taxon>Symbiodiniaceae</taxon>
        <taxon>Cladocopium</taxon>
    </lineage>
</organism>